<keyword evidence="2" id="KW-1185">Reference proteome</keyword>
<proteinExistence type="predicted"/>
<reference evidence="1 2" key="1">
    <citation type="submission" date="2020-07" db="EMBL/GenBank/DDBJ databases">
        <title>Comparative genomics of pyrophilous fungi reveals a link between fire events and developmental genes.</title>
        <authorList>
            <consortium name="DOE Joint Genome Institute"/>
            <person name="Steindorff A.S."/>
            <person name="Carver A."/>
            <person name="Calhoun S."/>
            <person name="Stillman K."/>
            <person name="Liu H."/>
            <person name="Lipzen A."/>
            <person name="Pangilinan J."/>
            <person name="Labutti K."/>
            <person name="Bruns T.D."/>
            <person name="Grigoriev I.V."/>
        </authorList>
    </citation>
    <scope>NUCLEOTIDE SEQUENCE [LARGE SCALE GENOMIC DNA]</scope>
    <source>
        <strain evidence="1 2">CBS 144469</strain>
    </source>
</reference>
<protein>
    <submittedName>
        <fullName evidence="1">Uncharacterized protein</fullName>
    </submittedName>
</protein>
<dbReference type="Proteomes" id="UP000521943">
    <property type="component" value="Unassembled WGS sequence"/>
</dbReference>
<evidence type="ECO:0000313" key="2">
    <source>
        <dbReference type="Proteomes" id="UP000521943"/>
    </source>
</evidence>
<dbReference type="OrthoDB" id="3256444at2759"/>
<evidence type="ECO:0000313" key="1">
    <source>
        <dbReference type="EMBL" id="KAF6750106.1"/>
    </source>
</evidence>
<sequence length="142" mass="16159">LTAEVTTLRRHLEAHHVRRYDKWCERTGFTTMLPKAVRARKDAASNAAANAQQTLNGHLVPIQPAPNVVKYSDALFQQAAEEWLIMTNQPIDALSHPKFHELIQVAARATDGVTIPEKRAVRESIIRRFQQNVADLRKRFNV</sequence>
<feature type="non-terminal residue" evidence="1">
    <location>
        <position position="1"/>
    </location>
</feature>
<organism evidence="1 2">
    <name type="scientific">Ephemerocybe angulata</name>
    <dbReference type="NCBI Taxonomy" id="980116"/>
    <lineage>
        <taxon>Eukaryota</taxon>
        <taxon>Fungi</taxon>
        <taxon>Dikarya</taxon>
        <taxon>Basidiomycota</taxon>
        <taxon>Agaricomycotina</taxon>
        <taxon>Agaricomycetes</taxon>
        <taxon>Agaricomycetidae</taxon>
        <taxon>Agaricales</taxon>
        <taxon>Agaricineae</taxon>
        <taxon>Psathyrellaceae</taxon>
        <taxon>Ephemerocybe</taxon>
    </lineage>
</organism>
<name>A0A8H6HQS8_9AGAR</name>
<comment type="caution">
    <text evidence="1">The sequence shown here is derived from an EMBL/GenBank/DDBJ whole genome shotgun (WGS) entry which is preliminary data.</text>
</comment>
<dbReference type="AlphaFoldDB" id="A0A8H6HQS8"/>
<accession>A0A8H6HQS8</accession>
<gene>
    <name evidence="1" type="ORF">DFP72DRAFT_767119</name>
</gene>
<feature type="non-terminal residue" evidence="1">
    <location>
        <position position="142"/>
    </location>
</feature>
<dbReference type="EMBL" id="JACGCI010000059">
    <property type="protein sequence ID" value="KAF6750106.1"/>
    <property type="molecule type" value="Genomic_DNA"/>
</dbReference>